<dbReference type="PANTHER" id="PTHR36578:SF1">
    <property type="entry name" value="APPLE DOMAIN-CONTAINING PROTEIN"/>
    <property type="match status" value="1"/>
</dbReference>
<reference evidence="3 4" key="1">
    <citation type="journal article" date="2024" name="Front Chem Biol">
        <title>Unveiling the potential of Daldinia eschscholtzii MFLUCC 19-0629 through bioactivity and bioinformatics studies for enhanced sustainable agriculture production.</title>
        <authorList>
            <person name="Brooks S."/>
            <person name="Weaver J.A."/>
            <person name="Klomchit A."/>
            <person name="Alharthi S.A."/>
            <person name="Onlamun T."/>
            <person name="Nurani R."/>
            <person name="Vong T.K."/>
            <person name="Alberti F."/>
            <person name="Greco C."/>
        </authorList>
    </citation>
    <scope>NUCLEOTIDE SEQUENCE [LARGE SCALE GENOMIC DNA]</scope>
    <source>
        <strain evidence="3">MFLUCC 19-0629</strain>
    </source>
</reference>
<dbReference type="Proteomes" id="UP001369815">
    <property type="component" value="Unassembled WGS sequence"/>
</dbReference>
<dbReference type="PANTHER" id="PTHR36578">
    <property type="entry name" value="CHROMOSOME 15, WHOLE GENOME SHOTGUN SEQUENCE"/>
    <property type="match status" value="1"/>
</dbReference>
<accession>A0AAX6MU87</accession>
<feature type="signal peptide" evidence="2">
    <location>
        <begin position="1"/>
        <end position="17"/>
    </location>
</feature>
<protein>
    <submittedName>
        <fullName evidence="3">Uncharacterized protein</fullName>
    </submittedName>
</protein>
<evidence type="ECO:0000256" key="1">
    <source>
        <dbReference type="SAM" id="MobiDB-lite"/>
    </source>
</evidence>
<feature type="compositionally biased region" description="Low complexity" evidence="1">
    <location>
        <begin position="257"/>
        <end position="276"/>
    </location>
</feature>
<name>A0AAX6MU87_9PEZI</name>
<feature type="region of interest" description="Disordered" evidence="1">
    <location>
        <begin position="242"/>
        <end position="276"/>
    </location>
</feature>
<evidence type="ECO:0000256" key="2">
    <source>
        <dbReference type="SAM" id="SignalP"/>
    </source>
</evidence>
<sequence length="356" mass="37704">MKSILSVLQVLVALALASPHEPRQAIDTSLVDSAPTVTSASIPVGPTADSTTYNLSEATESATESLLPVGTEPTTEPELVARQTACQPNPTGAGPTPNRDTDSAFLGLRAFARAANQAPTPDGYNQTFVNLHARSSAYGYLGFITVDSYDTQTCADQCDDVWRGCQGFNIFFERDPSVAPGAGCTNPPSTTNIKCIFWGGLVSAETASNTGQYIADFHVVIAGSNGYMRNAVPPVPGYDGEPTGNGTIDVPPGDMDPSPTTNTATSTTRNRPTNTAQGGTYIGAAACDAQNRNNLANPPQRGQPQICRFFTTYLILRNGEPAGQYCALYTRYYPRRFATNGGTRSAPLSRILNQDA</sequence>
<organism evidence="3 4">
    <name type="scientific">Daldinia eschscholtzii</name>
    <dbReference type="NCBI Taxonomy" id="292717"/>
    <lineage>
        <taxon>Eukaryota</taxon>
        <taxon>Fungi</taxon>
        <taxon>Dikarya</taxon>
        <taxon>Ascomycota</taxon>
        <taxon>Pezizomycotina</taxon>
        <taxon>Sordariomycetes</taxon>
        <taxon>Xylariomycetidae</taxon>
        <taxon>Xylariales</taxon>
        <taxon>Hypoxylaceae</taxon>
        <taxon>Daldinia</taxon>
    </lineage>
</organism>
<dbReference type="EMBL" id="JBANMG010000002">
    <property type="protein sequence ID" value="KAK6956086.1"/>
    <property type="molecule type" value="Genomic_DNA"/>
</dbReference>
<dbReference type="AlphaFoldDB" id="A0AAX6MU87"/>
<gene>
    <name evidence="3" type="ORF">Daesc_001356</name>
</gene>
<proteinExistence type="predicted"/>
<evidence type="ECO:0000313" key="4">
    <source>
        <dbReference type="Proteomes" id="UP001369815"/>
    </source>
</evidence>
<evidence type="ECO:0000313" key="3">
    <source>
        <dbReference type="EMBL" id="KAK6956086.1"/>
    </source>
</evidence>
<keyword evidence="4" id="KW-1185">Reference proteome</keyword>
<keyword evidence="2" id="KW-0732">Signal</keyword>
<feature type="chain" id="PRO_5043724625" evidence="2">
    <location>
        <begin position="18"/>
        <end position="356"/>
    </location>
</feature>
<comment type="caution">
    <text evidence="3">The sequence shown here is derived from an EMBL/GenBank/DDBJ whole genome shotgun (WGS) entry which is preliminary data.</text>
</comment>